<comment type="caution">
    <text evidence="1">The sequence shown here is derived from an EMBL/GenBank/DDBJ whole genome shotgun (WGS) entry which is preliminary data.</text>
</comment>
<accession>A0A1F8B950</accession>
<evidence type="ECO:0008006" key="3">
    <source>
        <dbReference type="Google" id="ProtNLM"/>
    </source>
</evidence>
<organism evidence="1 2">
    <name type="scientific">Candidatus Woesebacteria bacterium RIFCSPLOWO2_01_FULL_39_10b</name>
    <dbReference type="NCBI Taxonomy" id="1802517"/>
    <lineage>
        <taxon>Bacteria</taxon>
        <taxon>Candidatus Woeseibacteriota</taxon>
    </lineage>
</organism>
<reference evidence="1 2" key="1">
    <citation type="journal article" date="2016" name="Nat. Commun.">
        <title>Thousands of microbial genomes shed light on interconnected biogeochemical processes in an aquifer system.</title>
        <authorList>
            <person name="Anantharaman K."/>
            <person name="Brown C.T."/>
            <person name="Hug L.A."/>
            <person name="Sharon I."/>
            <person name="Castelle C.J."/>
            <person name="Probst A.J."/>
            <person name="Thomas B.C."/>
            <person name="Singh A."/>
            <person name="Wilkins M.J."/>
            <person name="Karaoz U."/>
            <person name="Brodie E.L."/>
            <person name="Williams K.H."/>
            <person name="Hubbard S.S."/>
            <person name="Banfield J.F."/>
        </authorList>
    </citation>
    <scope>NUCLEOTIDE SEQUENCE [LARGE SCALE GENOMIC DNA]</scope>
</reference>
<dbReference type="SUPFAM" id="SSF50630">
    <property type="entry name" value="Acid proteases"/>
    <property type="match status" value="1"/>
</dbReference>
<dbReference type="EMBL" id="MGHD01000004">
    <property type="protein sequence ID" value="OGM60551.1"/>
    <property type="molecule type" value="Genomic_DNA"/>
</dbReference>
<protein>
    <recommendedName>
        <fullName evidence="3">Aspartyl protease</fullName>
    </recommendedName>
</protein>
<dbReference type="Pfam" id="PF13650">
    <property type="entry name" value="Asp_protease_2"/>
    <property type="match status" value="1"/>
</dbReference>
<evidence type="ECO:0000313" key="2">
    <source>
        <dbReference type="Proteomes" id="UP000176404"/>
    </source>
</evidence>
<gene>
    <name evidence="1" type="ORF">A2892_00485</name>
</gene>
<proteinExistence type="predicted"/>
<dbReference type="AlphaFoldDB" id="A0A1F8B950"/>
<evidence type="ECO:0000313" key="1">
    <source>
        <dbReference type="EMBL" id="OGM60551.1"/>
    </source>
</evidence>
<dbReference type="Proteomes" id="UP000176404">
    <property type="component" value="Unassembled WGS sequence"/>
</dbReference>
<sequence>MSITYLDIKVKNPQNPQKFTVGHFLVDSGAVYSVMPTSVLKKIGIKSRDKQKFTLANGEVIEKLIGNGLFEYRGRLRGSPVVFGEKGIYLLGAVTLESLGVILDPINRELKPLPMLLMKFLAIEV</sequence>
<dbReference type="InterPro" id="IPR021109">
    <property type="entry name" value="Peptidase_aspartic_dom_sf"/>
</dbReference>
<name>A0A1F8B950_9BACT</name>
<dbReference type="Gene3D" id="2.40.70.10">
    <property type="entry name" value="Acid Proteases"/>
    <property type="match status" value="1"/>
</dbReference>